<sequence>MQSEQHNHPAEGAQYDPIRGGYGARGGYEGRGGYRGQGGGPGTFGRGRGPSICYNSRQ</sequence>
<reference evidence="2" key="1">
    <citation type="submission" date="2021-02" db="EMBL/GenBank/DDBJ databases">
        <authorList>
            <person name="Nowell W R."/>
        </authorList>
    </citation>
    <scope>NUCLEOTIDE SEQUENCE</scope>
</reference>
<proteinExistence type="predicted"/>
<organism evidence="2 3">
    <name type="scientific">Adineta steineri</name>
    <dbReference type="NCBI Taxonomy" id="433720"/>
    <lineage>
        <taxon>Eukaryota</taxon>
        <taxon>Metazoa</taxon>
        <taxon>Spiralia</taxon>
        <taxon>Gnathifera</taxon>
        <taxon>Rotifera</taxon>
        <taxon>Eurotatoria</taxon>
        <taxon>Bdelloidea</taxon>
        <taxon>Adinetida</taxon>
        <taxon>Adinetidae</taxon>
        <taxon>Adineta</taxon>
    </lineage>
</organism>
<feature type="compositionally biased region" description="Gly residues" evidence="1">
    <location>
        <begin position="20"/>
        <end position="48"/>
    </location>
</feature>
<accession>A0A820QFF0</accession>
<evidence type="ECO:0000313" key="3">
    <source>
        <dbReference type="Proteomes" id="UP000663881"/>
    </source>
</evidence>
<feature type="non-terminal residue" evidence="2">
    <location>
        <position position="58"/>
    </location>
</feature>
<dbReference type="Proteomes" id="UP000663881">
    <property type="component" value="Unassembled WGS sequence"/>
</dbReference>
<feature type="region of interest" description="Disordered" evidence="1">
    <location>
        <begin position="1"/>
        <end position="58"/>
    </location>
</feature>
<dbReference type="AlphaFoldDB" id="A0A820QFF0"/>
<comment type="caution">
    <text evidence="2">The sequence shown here is derived from an EMBL/GenBank/DDBJ whole genome shotgun (WGS) entry which is preliminary data.</text>
</comment>
<name>A0A820QFF0_9BILA</name>
<evidence type="ECO:0000256" key="1">
    <source>
        <dbReference type="SAM" id="MobiDB-lite"/>
    </source>
</evidence>
<gene>
    <name evidence="2" type="ORF">OKA104_LOCUS52371</name>
</gene>
<protein>
    <submittedName>
        <fullName evidence="2">Uncharacterized protein</fullName>
    </submittedName>
</protein>
<dbReference type="EMBL" id="CAJOAY010030292">
    <property type="protein sequence ID" value="CAF4418335.1"/>
    <property type="molecule type" value="Genomic_DNA"/>
</dbReference>
<evidence type="ECO:0000313" key="2">
    <source>
        <dbReference type="EMBL" id="CAF4418335.1"/>
    </source>
</evidence>